<dbReference type="Proteomes" id="UP000481033">
    <property type="component" value="Unassembled WGS sequence"/>
</dbReference>
<evidence type="ECO:0000256" key="3">
    <source>
        <dbReference type="SAM" id="Phobius"/>
    </source>
</evidence>
<keyword evidence="3" id="KW-0472">Membrane</keyword>
<dbReference type="RefSeq" id="WP_163703097.1">
    <property type="nucleotide sequence ID" value="NZ_QXHD01000004.1"/>
</dbReference>
<accession>A0A6M0RWV5</accession>
<evidence type="ECO:0000313" key="6">
    <source>
        <dbReference type="Proteomes" id="UP000481033"/>
    </source>
</evidence>
<evidence type="ECO:0000256" key="2">
    <source>
        <dbReference type="SAM" id="MobiDB-lite"/>
    </source>
</evidence>
<name>A0A6M0RWV5_9CYAN</name>
<dbReference type="AlphaFoldDB" id="A0A6M0RWV5"/>
<dbReference type="EMBL" id="QXHD01000004">
    <property type="protein sequence ID" value="NEZ60738.1"/>
    <property type="molecule type" value="Genomic_DNA"/>
</dbReference>
<keyword evidence="4" id="KW-0732">Signal</keyword>
<proteinExistence type="predicted"/>
<evidence type="ECO:0008006" key="7">
    <source>
        <dbReference type="Google" id="ProtNLM"/>
    </source>
</evidence>
<keyword evidence="6" id="KW-1185">Reference proteome</keyword>
<keyword evidence="3" id="KW-1133">Transmembrane helix</keyword>
<evidence type="ECO:0000256" key="1">
    <source>
        <dbReference type="SAM" id="Coils"/>
    </source>
</evidence>
<feature type="signal peptide" evidence="4">
    <location>
        <begin position="1"/>
        <end position="18"/>
    </location>
</feature>
<evidence type="ECO:0000313" key="5">
    <source>
        <dbReference type="EMBL" id="NEZ60738.1"/>
    </source>
</evidence>
<reference evidence="5 6" key="1">
    <citation type="journal article" date="2020" name="Microb. Ecol.">
        <title>Ecogenomics of the Marine Benthic Filamentous Cyanobacterium Adonisia.</title>
        <authorList>
            <person name="Walter J.M."/>
            <person name="Coutinho F.H."/>
            <person name="Leomil L."/>
            <person name="Hargreaves P.I."/>
            <person name="Campeao M.E."/>
            <person name="Vieira V.V."/>
            <person name="Silva B.S."/>
            <person name="Fistarol G.O."/>
            <person name="Salomon P.S."/>
            <person name="Sawabe T."/>
            <person name="Mino S."/>
            <person name="Hosokawa M."/>
            <person name="Miyashita H."/>
            <person name="Maruyama F."/>
            <person name="van Verk M.C."/>
            <person name="Dutilh B.E."/>
            <person name="Thompson C.C."/>
            <person name="Thompson F.L."/>
        </authorList>
    </citation>
    <scope>NUCLEOTIDE SEQUENCE [LARGE SCALE GENOMIC DNA]</scope>
    <source>
        <strain evidence="5 6">CCMR0081</strain>
    </source>
</reference>
<organism evidence="5 6">
    <name type="scientific">Adonisia turfae CCMR0081</name>
    <dbReference type="NCBI Taxonomy" id="2292702"/>
    <lineage>
        <taxon>Bacteria</taxon>
        <taxon>Bacillati</taxon>
        <taxon>Cyanobacteriota</taxon>
        <taxon>Adonisia</taxon>
        <taxon>Adonisia turfae</taxon>
    </lineage>
</organism>
<gene>
    <name evidence="5" type="ORF">DXZ20_34875</name>
</gene>
<feature type="transmembrane region" description="Helical" evidence="3">
    <location>
        <begin position="53"/>
        <end position="74"/>
    </location>
</feature>
<comment type="caution">
    <text evidence="5">The sequence shown here is derived from an EMBL/GenBank/DDBJ whole genome shotgun (WGS) entry which is preliminary data.</text>
</comment>
<feature type="chain" id="PRO_5026971338" description="Lipopolysaccharide assembly protein A domain-containing protein" evidence="4">
    <location>
        <begin position="19"/>
        <end position="220"/>
    </location>
</feature>
<protein>
    <recommendedName>
        <fullName evidence="7">Lipopolysaccharide assembly protein A domain-containing protein</fullName>
    </recommendedName>
</protein>
<evidence type="ECO:0000256" key="4">
    <source>
        <dbReference type="SAM" id="SignalP"/>
    </source>
</evidence>
<feature type="coiled-coil region" evidence="1">
    <location>
        <begin position="74"/>
        <end position="111"/>
    </location>
</feature>
<sequence>MKFSTLLSSSLLAGAVFAVATLPIAAIRSDSIEVKLQDKSFFSSDFQELALPYLSGVTFVSLGAGFTVLTLGGWRQASKKLDKTQATINQLQQEMDEKKAALEKLRFSEKQLNKIGLDAFLHDDVSFEKLQTEPAQQFDVAYGKQPQSMSSESNAAVPQTTDSPPSETLSSFQGNTSNTEESDASEESLQLNHLLTGLQHITSQIEVLQAAQANSSYQKV</sequence>
<keyword evidence="1" id="KW-0175">Coiled coil</keyword>
<feature type="compositionally biased region" description="Polar residues" evidence="2">
    <location>
        <begin position="145"/>
        <end position="179"/>
    </location>
</feature>
<keyword evidence="3" id="KW-0812">Transmembrane</keyword>
<feature type="region of interest" description="Disordered" evidence="2">
    <location>
        <begin position="141"/>
        <end position="188"/>
    </location>
</feature>